<evidence type="ECO:0000256" key="6">
    <source>
        <dbReference type="ARBA" id="ARBA00023315"/>
    </source>
</evidence>
<dbReference type="Proteomes" id="UP001558652">
    <property type="component" value="Unassembled WGS sequence"/>
</dbReference>
<accession>A0ABD0Y6D7</accession>
<comment type="subcellular location">
    <subcellularLocation>
        <location evidence="1">Membrane</location>
        <topology evidence="1">Multi-pass membrane protein</topology>
    </subcellularLocation>
</comment>
<gene>
    <name evidence="9" type="ORF">AAG570_003285</name>
</gene>
<feature type="transmembrane region" description="Helical" evidence="7">
    <location>
        <begin position="317"/>
        <end position="336"/>
    </location>
</feature>
<feature type="transmembrane region" description="Helical" evidence="7">
    <location>
        <begin position="241"/>
        <end position="264"/>
    </location>
</feature>
<comment type="domain">
    <text evidence="7">The DHHC domain is required for palmitoyltransferase activity.</text>
</comment>
<evidence type="ECO:0000259" key="8">
    <source>
        <dbReference type="Pfam" id="PF01529"/>
    </source>
</evidence>
<evidence type="ECO:0000313" key="10">
    <source>
        <dbReference type="Proteomes" id="UP001558652"/>
    </source>
</evidence>
<name>A0ABD0Y6D7_9HEMI</name>
<protein>
    <recommendedName>
        <fullName evidence="7">Palmitoyltransferase</fullName>
        <ecNumber evidence="7">2.3.1.225</ecNumber>
    </recommendedName>
</protein>
<dbReference type="InterPro" id="IPR001594">
    <property type="entry name" value="Palmitoyltrfase_DHHC"/>
</dbReference>
<keyword evidence="5 7" id="KW-0472">Membrane</keyword>
<evidence type="ECO:0000313" key="9">
    <source>
        <dbReference type="EMBL" id="KAL1122960.1"/>
    </source>
</evidence>
<proteinExistence type="inferred from homology"/>
<sequence>MTKTSIRSKLKWHWENVQLCFYSLFYNCHLDSNYASDVCMEPMFWFVDNFAKFLGPVSSSISTSSNVHLVAIPSVLKALTCLRLVHMMRYIIHLAIAPNTWTSGSDGVVVSMSNYQAKGPRFDSLRACVIVLMTFVICTSYYIGLPYWWNRSPPTTVCLLIVGNWLMINTLFHYYMGVVTPPGYPPKGAMILEAVSICRKCIAPKPPRTHHCSVCNKCVLKMDHHCPWLNNCVGHNNHRYFFMYMVFISMSTFFIMVFGFDIAYTEVWIGEYSDDLVGYPVRFNDSEIIPVPEWDETSKRELPLDQVQPETQWRKGAIALMAFICSGAFAALTWLASWHARLITQGETSIEAHINKAETKRMALMHKVYVNPYDYGPRENWKIFLGVGHGRSWLRVFLPSPHRPFGDALTWSSPPYVHARENIHSKMP</sequence>
<reference evidence="9 10" key="1">
    <citation type="submission" date="2024-07" db="EMBL/GenBank/DDBJ databases">
        <title>Chromosome-level genome assembly of the water stick insect Ranatra chinensis (Heteroptera: Nepidae).</title>
        <authorList>
            <person name="Liu X."/>
        </authorList>
    </citation>
    <scope>NUCLEOTIDE SEQUENCE [LARGE SCALE GENOMIC DNA]</scope>
    <source>
        <strain evidence="9">Cailab_2021Rc</strain>
        <tissue evidence="9">Muscle</tissue>
    </source>
</reference>
<evidence type="ECO:0000256" key="4">
    <source>
        <dbReference type="ARBA" id="ARBA00022989"/>
    </source>
</evidence>
<dbReference type="PANTHER" id="PTHR12246">
    <property type="entry name" value="PALMITOYLTRANSFERASE ZDHHC16"/>
    <property type="match status" value="1"/>
</dbReference>
<evidence type="ECO:0000256" key="5">
    <source>
        <dbReference type="ARBA" id="ARBA00023136"/>
    </source>
</evidence>
<evidence type="ECO:0000256" key="7">
    <source>
        <dbReference type="RuleBase" id="RU079119"/>
    </source>
</evidence>
<dbReference type="EC" id="2.3.1.225" evidence="7"/>
<comment type="catalytic activity">
    <reaction evidence="7">
        <text>L-cysteinyl-[protein] + hexadecanoyl-CoA = S-hexadecanoyl-L-cysteinyl-[protein] + CoA</text>
        <dbReference type="Rhea" id="RHEA:36683"/>
        <dbReference type="Rhea" id="RHEA-COMP:10131"/>
        <dbReference type="Rhea" id="RHEA-COMP:11032"/>
        <dbReference type="ChEBI" id="CHEBI:29950"/>
        <dbReference type="ChEBI" id="CHEBI:57287"/>
        <dbReference type="ChEBI" id="CHEBI:57379"/>
        <dbReference type="ChEBI" id="CHEBI:74151"/>
        <dbReference type="EC" id="2.3.1.225"/>
    </reaction>
</comment>
<dbReference type="PROSITE" id="PS50216">
    <property type="entry name" value="DHHC"/>
    <property type="match status" value="1"/>
</dbReference>
<comment type="similarity">
    <text evidence="7">Belongs to the DHHC palmitoyltransferase family.</text>
</comment>
<dbReference type="EMBL" id="JBFDAA010000013">
    <property type="protein sequence ID" value="KAL1122960.1"/>
    <property type="molecule type" value="Genomic_DNA"/>
</dbReference>
<evidence type="ECO:0000256" key="1">
    <source>
        <dbReference type="ARBA" id="ARBA00004141"/>
    </source>
</evidence>
<dbReference type="GO" id="GO:0019706">
    <property type="term" value="F:protein-cysteine S-palmitoyltransferase activity"/>
    <property type="evidence" value="ECO:0007669"/>
    <property type="project" value="UniProtKB-EC"/>
</dbReference>
<comment type="caution">
    <text evidence="9">The sequence shown here is derived from an EMBL/GenBank/DDBJ whole genome shotgun (WGS) entry which is preliminary data.</text>
</comment>
<keyword evidence="3 7" id="KW-0812">Transmembrane</keyword>
<dbReference type="Pfam" id="PF01529">
    <property type="entry name" value="DHHC"/>
    <property type="match status" value="1"/>
</dbReference>
<keyword evidence="2 7" id="KW-0808">Transferase</keyword>
<keyword evidence="10" id="KW-1185">Reference proteome</keyword>
<dbReference type="InterPro" id="IPR039859">
    <property type="entry name" value="PFA4/ZDH16/20/ERF2-like"/>
</dbReference>
<evidence type="ECO:0000256" key="3">
    <source>
        <dbReference type="ARBA" id="ARBA00022692"/>
    </source>
</evidence>
<keyword evidence="6 7" id="KW-0012">Acyltransferase</keyword>
<dbReference type="GO" id="GO:0016020">
    <property type="term" value="C:membrane"/>
    <property type="evidence" value="ECO:0007669"/>
    <property type="project" value="UniProtKB-SubCell"/>
</dbReference>
<keyword evidence="4 7" id="KW-1133">Transmembrane helix</keyword>
<feature type="domain" description="Palmitoyltransferase DHHC" evidence="8">
    <location>
        <begin position="196"/>
        <end position="353"/>
    </location>
</feature>
<dbReference type="AlphaFoldDB" id="A0ABD0Y6D7"/>
<evidence type="ECO:0000256" key="2">
    <source>
        <dbReference type="ARBA" id="ARBA00022679"/>
    </source>
</evidence>
<feature type="transmembrane region" description="Helical" evidence="7">
    <location>
        <begin position="154"/>
        <end position="175"/>
    </location>
</feature>
<organism evidence="9 10">
    <name type="scientific">Ranatra chinensis</name>
    <dbReference type="NCBI Taxonomy" id="642074"/>
    <lineage>
        <taxon>Eukaryota</taxon>
        <taxon>Metazoa</taxon>
        <taxon>Ecdysozoa</taxon>
        <taxon>Arthropoda</taxon>
        <taxon>Hexapoda</taxon>
        <taxon>Insecta</taxon>
        <taxon>Pterygota</taxon>
        <taxon>Neoptera</taxon>
        <taxon>Paraneoptera</taxon>
        <taxon>Hemiptera</taxon>
        <taxon>Heteroptera</taxon>
        <taxon>Panheteroptera</taxon>
        <taxon>Nepomorpha</taxon>
        <taxon>Nepidae</taxon>
        <taxon>Ranatrinae</taxon>
        <taxon>Ranatra</taxon>
    </lineage>
</organism>
<feature type="transmembrane region" description="Helical" evidence="7">
    <location>
        <begin position="127"/>
        <end position="148"/>
    </location>
</feature>